<dbReference type="RefSeq" id="XP_025596285.1">
    <property type="nucleotide sequence ID" value="XM_025744329.1"/>
</dbReference>
<dbReference type="GO" id="GO:0016020">
    <property type="term" value="C:membrane"/>
    <property type="evidence" value="ECO:0007669"/>
    <property type="project" value="UniProtKB-SubCell"/>
</dbReference>
<proteinExistence type="inferred from homology"/>
<evidence type="ECO:0000313" key="13">
    <source>
        <dbReference type="EMBL" id="PWN96006.1"/>
    </source>
</evidence>
<keyword evidence="7 10" id="KW-0720">Serine protease</keyword>
<dbReference type="EMBL" id="KZ819301">
    <property type="protein sequence ID" value="PWN96006.1"/>
    <property type="molecule type" value="Genomic_DNA"/>
</dbReference>
<evidence type="ECO:0000256" key="10">
    <source>
        <dbReference type="RuleBase" id="RU362115"/>
    </source>
</evidence>
<dbReference type="EC" id="3.4.21.105" evidence="10"/>
<dbReference type="GO" id="GO:0004252">
    <property type="term" value="F:serine-type endopeptidase activity"/>
    <property type="evidence" value="ECO:0007669"/>
    <property type="project" value="InterPro"/>
</dbReference>
<feature type="transmembrane region" description="Helical" evidence="10">
    <location>
        <begin position="479"/>
        <end position="498"/>
    </location>
</feature>
<keyword evidence="6 10" id="KW-0378">Hydrolase</keyword>
<dbReference type="OrthoDB" id="2146116at2759"/>
<evidence type="ECO:0000256" key="7">
    <source>
        <dbReference type="ARBA" id="ARBA00022825"/>
    </source>
</evidence>
<feature type="transmembrane region" description="Helical" evidence="10">
    <location>
        <begin position="529"/>
        <end position="551"/>
    </location>
</feature>
<organism evidence="13 14">
    <name type="scientific">Tilletiopsis washingtonensis</name>
    <dbReference type="NCBI Taxonomy" id="58919"/>
    <lineage>
        <taxon>Eukaryota</taxon>
        <taxon>Fungi</taxon>
        <taxon>Dikarya</taxon>
        <taxon>Basidiomycota</taxon>
        <taxon>Ustilaginomycotina</taxon>
        <taxon>Exobasidiomycetes</taxon>
        <taxon>Entylomatales</taxon>
        <taxon>Entylomatales incertae sedis</taxon>
        <taxon>Tilletiopsis</taxon>
    </lineage>
</organism>
<comment type="catalytic activity">
    <reaction evidence="1 10">
        <text>Cleaves type-1 transmembrane domains using a catalytic dyad composed of serine and histidine that are contributed by different transmembrane domains.</text>
        <dbReference type="EC" id="3.4.21.105"/>
    </reaction>
</comment>
<feature type="transmembrane region" description="Helical" evidence="10">
    <location>
        <begin position="277"/>
        <end position="297"/>
    </location>
</feature>
<gene>
    <name evidence="13" type="ORF">FA09DRAFT_340575</name>
</gene>
<name>A0A316Z3Q1_9BASI</name>
<feature type="transmembrane region" description="Helical" evidence="10">
    <location>
        <begin position="390"/>
        <end position="409"/>
    </location>
</feature>
<dbReference type="InterPro" id="IPR002610">
    <property type="entry name" value="Peptidase_S54_rhomboid-like"/>
</dbReference>
<protein>
    <recommendedName>
        <fullName evidence="10">Rhomboid-type serine protease</fullName>
        <ecNumber evidence="10">3.4.21.105</ecNumber>
    </recommendedName>
</protein>
<dbReference type="Gene3D" id="1.20.1540.10">
    <property type="entry name" value="Rhomboid-like"/>
    <property type="match status" value="1"/>
</dbReference>
<evidence type="ECO:0000256" key="4">
    <source>
        <dbReference type="ARBA" id="ARBA00022670"/>
    </source>
</evidence>
<dbReference type="PANTHER" id="PTHR22936">
    <property type="entry name" value="RHOMBOID-RELATED"/>
    <property type="match status" value="1"/>
</dbReference>
<feature type="compositionally biased region" description="Basic and acidic residues" evidence="11">
    <location>
        <begin position="90"/>
        <end position="125"/>
    </location>
</feature>
<keyword evidence="5 10" id="KW-0812">Transmembrane</keyword>
<dbReference type="GO" id="GO:0006508">
    <property type="term" value="P:proteolysis"/>
    <property type="evidence" value="ECO:0007669"/>
    <property type="project" value="UniProtKB-KW"/>
</dbReference>
<keyword evidence="8 10" id="KW-1133">Transmembrane helix</keyword>
<dbReference type="Proteomes" id="UP000245946">
    <property type="component" value="Unassembled WGS sequence"/>
</dbReference>
<evidence type="ECO:0000313" key="14">
    <source>
        <dbReference type="Proteomes" id="UP000245946"/>
    </source>
</evidence>
<feature type="transmembrane region" description="Helical" evidence="10">
    <location>
        <begin position="448"/>
        <end position="467"/>
    </location>
</feature>
<evidence type="ECO:0000259" key="12">
    <source>
        <dbReference type="Pfam" id="PF01694"/>
    </source>
</evidence>
<dbReference type="Pfam" id="PF01694">
    <property type="entry name" value="Rhomboid"/>
    <property type="match status" value="1"/>
</dbReference>
<feature type="transmembrane region" description="Helical" evidence="10">
    <location>
        <begin position="421"/>
        <end position="442"/>
    </location>
</feature>
<comment type="similarity">
    <text evidence="3 10">Belongs to the peptidase S54 family.</text>
</comment>
<feature type="transmembrane region" description="Helical" evidence="10">
    <location>
        <begin position="504"/>
        <end position="522"/>
    </location>
</feature>
<dbReference type="STRING" id="58919.A0A316Z3Q1"/>
<comment type="function">
    <text evidence="10">Serine protease involved in intramembrane proteolysis.</text>
</comment>
<evidence type="ECO:0000256" key="3">
    <source>
        <dbReference type="ARBA" id="ARBA00009045"/>
    </source>
</evidence>
<feature type="domain" description="Peptidase S54 rhomboid" evidence="12">
    <location>
        <begin position="381"/>
        <end position="518"/>
    </location>
</feature>
<keyword evidence="14" id="KW-1185">Reference proteome</keyword>
<feature type="region of interest" description="Disordered" evidence="11">
    <location>
        <begin position="80"/>
        <end position="175"/>
    </location>
</feature>
<evidence type="ECO:0000256" key="9">
    <source>
        <dbReference type="ARBA" id="ARBA00023136"/>
    </source>
</evidence>
<evidence type="ECO:0000256" key="8">
    <source>
        <dbReference type="ARBA" id="ARBA00022989"/>
    </source>
</evidence>
<comment type="subcellular location">
    <subcellularLocation>
        <location evidence="2 10">Membrane</location>
        <topology evidence="2 10">Multi-pass membrane protein</topology>
    </subcellularLocation>
</comment>
<accession>A0A316Z3Q1</accession>
<keyword evidence="9 10" id="KW-0472">Membrane</keyword>
<evidence type="ECO:0000256" key="5">
    <source>
        <dbReference type="ARBA" id="ARBA00022692"/>
    </source>
</evidence>
<dbReference type="PANTHER" id="PTHR22936:SF69">
    <property type="entry name" value="RHOMBOID-LIKE PROTEIN"/>
    <property type="match status" value="1"/>
</dbReference>
<keyword evidence="4 10" id="KW-0645">Protease</keyword>
<evidence type="ECO:0000256" key="11">
    <source>
        <dbReference type="SAM" id="MobiDB-lite"/>
    </source>
</evidence>
<dbReference type="InterPro" id="IPR022764">
    <property type="entry name" value="Peptidase_S54_rhomboid_dom"/>
</dbReference>
<dbReference type="GeneID" id="37271873"/>
<dbReference type="SUPFAM" id="SSF144091">
    <property type="entry name" value="Rhomboid-like"/>
    <property type="match status" value="1"/>
</dbReference>
<evidence type="ECO:0000256" key="6">
    <source>
        <dbReference type="ARBA" id="ARBA00022801"/>
    </source>
</evidence>
<dbReference type="InterPro" id="IPR035952">
    <property type="entry name" value="Rhomboid-like_sf"/>
</dbReference>
<evidence type="ECO:0000256" key="1">
    <source>
        <dbReference type="ARBA" id="ARBA00000156"/>
    </source>
</evidence>
<evidence type="ECO:0000256" key="2">
    <source>
        <dbReference type="ARBA" id="ARBA00004141"/>
    </source>
</evidence>
<reference evidence="13 14" key="1">
    <citation type="journal article" date="2018" name="Mol. Biol. Evol.">
        <title>Broad Genomic Sampling Reveals a Smut Pathogenic Ancestry of the Fungal Clade Ustilaginomycotina.</title>
        <authorList>
            <person name="Kijpornyongpan T."/>
            <person name="Mondo S.J."/>
            <person name="Barry K."/>
            <person name="Sandor L."/>
            <person name="Lee J."/>
            <person name="Lipzen A."/>
            <person name="Pangilinan J."/>
            <person name="LaButti K."/>
            <person name="Hainaut M."/>
            <person name="Henrissat B."/>
            <person name="Grigoriev I.V."/>
            <person name="Spatafora J.W."/>
            <person name="Aime M.C."/>
        </authorList>
    </citation>
    <scope>NUCLEOTIDE SEQUENCE [LARGE SCALE GENOMIC DNA]</scope>
    <source>
        <strain evidence="13 14">MCA 4186</strain>
    </source>
</reference>
<dbReference type="AlphaFoldDB" id="A0A316Z3Q1"/>
<sequence length="600" mass="65129">MPQPSHAGIGAGRNAYLQPATPALADVDTPSMYSDPFEYSVAGGGGGYTAHLQRSNTHATQHTLGPADSVSAYRVPYAQQQAPHAADTLYEQHEPHEAEPRRRSGVPDRSTRYELRDEEDERRYESAQSRAQQYGYDAQPYTDPYGGSSAAAQRQSYHAGARDPDMSYGQHGQESSYGAYPASYGGYDASHARYSSAAELPLRAHGASMGYADDEADEARQLAMADDKHAAALLSNDVRNKEWNEAALPVGSVRPGWGGSQEEKIERRRRGLGRQRWGILSYVLAIAYVAVFIVELIKAKAATGQAIQTKPQWNPMLGPPFEFLISFGARFVPCMRVVASVPTTTQLPCLSALTKDVNAYTADELCPIWQICGLKDAQSVGQSWRYVTPIFLHAGFIHIIFNLLVQLTLCAQIERLLSTPLYLPLYFLGGLGGNLLGASFSLPGIPSVGASGAIYTCISVELVDLIYNWHYEYRAKMRLTVSVLFAILGFGIGLLPGLDNWAHIGGFVVGTLGGLAVCPSIHPTRKHRIVIWVCRVIGAALLIGFFVGIGVTANSEDPSKACTWCRYLTCLPAFSQCKGNGLTTSNATSSNAARALLREL</sequence>